<protein>
    <recommendedName>
        <fullName evidence="4">DUF222 domain-containing protein</fullName>
    </recommendedName>
</protein>
<comment type="caution">
    <text evidence="2">The sequence shown here is derived from an EMBL/GenBank/DDBJ whole genome shotgun (WGS) entry which is preliminary data.</text>
</comment>
<evidence type="ECO:0000313" key="3">
    <source>
        <dbReference type="Proteomes" id="UP000633601"/>
    </source>
</evidence>
<organism evidence="2 3">
    <name type="scientific">Oerskovia gallyi</name>
    <dbReference type="NCBI Taxonomy" id="2762226"/>
    <lineage>
        <taxon>Bacteria</taxon>
        <taxon>Bacillati</taxon>
        <taxon>Actinomycetota</taxon>
        <taxon>Actinomycetes</taxon>
        <taxon>Micrococcales</taxon>
        <taxon>Cellulomonadaceae</taxon>
        <taxon>Oerskovia</taxon>
    </lineage>
</organism>
<accession>A0ABR8V727</accession>
<proteinExistence type="predicted"/>
<reference evidence="2 3" key="1">
    <citation type="submission" date="2020-08" db="EMBL/GenBank/DDBJ databases">
        <title>A Genomic Blueprint of the Chicken Gut Microbiome.</title>
        <authorList>
            <person name="Gilroy R."/>
            <person name="Ravi A."/>
            <person name="Getino M."/>
            <person name="Pursley I."/>
            <person name="Horton D.L."/>
            <person name="Alikhan N.-F."/>
            <person name="Baker D."/>
            <person name="Gharbi K."/>
            <person name="Hall N."/>
            <person name="Watson M."/>
            <person name="Adriaenssens E.M."/>
            <person name="Foster-Nyarko E."/>
            <person name="Jarju S."/>
            <person name="Secka A."/>
            <person name="Antonio M."/>
            <person name="Oren A."/>
            <person name="Chaudhuri R."/>
            <person name="La Ragione R.M."/>
            <person name="Hildebrand F."/>
            <person name="Pallen M.J."/>
        </authorList>
    </citation>
    <scope>NUCLEOTIDE SEQUENCE [LARGE SCALE GENOMIC DNA]</scope>
    <source>
        <strain evidence="2 3">Sa2CUA8</strain>
    </source>
</reference>
<feature type="region of interest" description="Disordered" evidence="1">
    <location>
        <begin position="1"/>
        <end position="30"/>
    </location>
</feature>
<evidence type="ECO:0000313" key="2">
    <source>
        <dbReference type="EMBL" id="MBD8000585.1"/>
    </source>
</evidence>
<evidence type="ECO:0008006" key="4">
    <source>
        <dbReference type="Google" id="ProtNLM"/>
    </source>
</evidence>
<name>A0ABR8V727_9CELL</name>
<dbReference type="EMBL" id="JACSQE010000021">
    <property type="protein sequence ID" value="MBD8000585.1"/>
    <property type="molecule type" value="Genomic_DNA"/>
</dbReference>
<keyword evidence="3" id="KW-1185">Reference proteome</keyword>
<dbReference type="Proteomes" id="UP000633601">
    <property type="component" value="Unassembled WGS sequence"/>
</dbReference>
<feature type="compositionally biased region" description="Low complexity" evidence="1">
    <location>
        <begin position="7"/>
        <end position="18"/>
    </location>
</feature>
<gene>
    <name evidence="2" type="ORF">H9640_18725</name>
</gene>
<evidence type="ECO:0000256" key="1">
    <source>
        <dbReference type="SAM" id="MobiDB-lite"/>
    </source>
</evidence>
<sequence>MTSTEGTASPSTSSDAPAQGAQNADASGATDDDALWADVVAATRELARVGHEFRQHAQDRPGVLSRALRARSWDTVAALGFLDNLGDDVPRLLDDLIEVTLDDGFGLKARCVIDEWSYTVGRQVREKVLSRLEAAGSLDVQRLAELLLHLRDVEGLRLLVARARQSDDPSVREVADDYDPDRS</sequence>
<dbReference type="RefSeq" id="WP_191792290.1">
    <property type="nucleotide sequence ID" value="NZ_JACSQE010000021.1"/>
</dbReference>